<proteinExistence type="predicted"/>
<dbReference type="Proteomes" id="UP000620559">
    <property type="component" value="Unassembled WGS sequence"/>
</dbReference>
<dbReference type="RefSeq" id="WP_193923256.1">
    <property type="nucleotide sequence ID" value="NZ_JADEWL010000091.1"/>
</dbReference>
<accession>A0A8J7K2D1</accession>
<evidence type="ECO:0000313" key="2">
    <source>
        <dbReference type="Proteomes" id="UP000620559"/>
    </source>
</evidence>
<protein>
    <submittedName>
        <fullName evidence="1">Uncharacterized protein</fullName>
    </submittedName>
</protein>
<dbReference type="AlphaFoldDB" id="A0A8J7K2D1"/>
<organism evidence="1 2">
    <name type="scientific">Plectonema cf. radiosum LEGE 06105</name>
    <dbReference type="NCBI Taxonomy" id="945769"/>
    <lineage>
        <taxon>Bacteria</taxon>
        <taxon>Bacillati</taxon>
        <taxon>Cyanobacteriota</taxon>
        <taxon>Cyanophyceae</taxon>
        <taxon>Oscillatoriophycideae</taxon>
        <taxon>Oscillatoriales</taxon>
        <taxon>Microcoleaceae</taxon>
        <taxon>Plectonema</taxon>
    </lineage>
</organism>
<name>A0A8J7K2D1_9CYAN</name>
<keyword evidence="2" id="KW-1185">Reference proteome</keyword>
<evidence type="ECO:0000313" key="1">
    <source>
        <dbReference type="EMBL" id="MBE9215236.1"/>
    </source>
</evidence>
<reference evidence="1" key="1">
    <citation type="submission" date="2020-10" db="EMBL/GenBank/DDBJ databases">
        <authorList>
            <person name="Castelo-Branco R."/>
            <person name="Eusebio N."/>
            <person name="Adriana R."/>
            <person name="Vieira A."/>
            <person name="Brugerolle De Fraissinette N."/>
            <person name="Rezende De Castro R."/>
            <person name="Schneider M.P."/>
            <person name="Vasconcelos V."/>
            <person name="Leao P.N."/>
        </authorList>
    </citation>
    <scope>NUCLEOTIDE SEQUENCE</scope>
    <source>
        <strain evidence="1">LEGE 06105</strain>
    </source>
</reference>
<sequence length="146" mass="17036">MNAAKQIKSIELLSKIATLEVIFKTEFTQGIADFNPWLSDTITEEITDPNSIDISFSFPGEDFGFNSRCILIQIRFSETLLAPNCRIIGIEALGYNHQRQQWRFSTIGDWQFEGVNQPISFCQEKFRRFARQIFILFKHPIHLNCW</sequence>
<comment type="caution">
    <text evidence="1">The sequence shown here is derived from an EMBL/GenBank/DDBJ whole genome shotgun (WGS) entry which is preliminary data.</text>
</comment>
<gene>
    <name evidence="1" type="ORF">IQ247_21650</name>
</gene>
<dbReference type="EMBL" id="JADEWL010000091">
    <property type="protein sequence ID" value="MBE9215236.1"/>
    <property type="molecule type" value="Genomic_DNA"/>
</dbReference>